<evidence type="ECO:0000313" key="3">
    <source>
        <dbReference type="Proteomes" id="UP000029579"/>
    </source>
</evidence>
<dbReference type="Proteomes" id="UP000029579">
    <property type="component" value="Unassembled WGS sequence"/>
</dbReference>
<evidence type="ECO:0000313" key="2">
    <source>
        <dbReference type="EMBL" id="KGF05553.1"/>
    </source>
</evidence>
<name>A0A095X6T3_9FIRM</name>
<dbReference type="AlphaFoldDB" id="A0A095X6T3"/>
<dbReference type="EMBL" id="JRMW01000014">
    <property type="protein sequence ID" value="KGF05553.1"/>
    <property type="molecule type" value="Genomic_DNA"/>
</dbReference>
<sequence length="154" mass="17565">MAKFILILAGLFTLGGLYNLYLFGQIKEKVKFTSTDLAVLGMIAGMYIVYDLVFKPYIINVLALSLSMIFWNYTAIIARGFSDKCVFTNKLNPFINKKVPLEEIRSVTLSRANKNLLLMVYFKTANSQDNMSFIFAKEKELVKILKNQKVNVIN</sequence>
<keyword evidence="1" id="KW-1133">Transmembrane helix</keyword>
<evidence type="ECO:0008006" key="4">
    <source>
        <dbReference type="Google" id="ProtNLM"/>
    </source>
</evidence>
<feature type="transmembrane region" description="Helical" evidence="1">
    <location>
        <begin position="6"/>
        <end position="23"/>
    </location>
</feature>
<dbReference type="RefSeq" id="WP_004827130.1">
    <property type="nucleotide sequence ID" value="NZ_JRMW01000014.1"/>
</dbReference>
<feature type="transmembrane region" description="Helical" evidence="1">
    <location>
        <begin position="56"/>
        <end position="74"/>
    </location>
</feature>
<evidence type="ECO:0000256" key="1">
    <source>
        <dbReference type="SAM" id="Phobius"/>
    </source>
</evidence>
<accession>A0A095X6T3</accession>
<dbReference type="OrthoDB" id="1690884at2"/>
<proteinExistence type="predicted"/>
<gene>
    <name evidence="2" type="ORF">HMPREF1630_00540</name>
</gene>
<protein>
    <recommendedName>
        <fullName evidence="4">DUF5673 domain-containing protein</fullName>
    </recommendedName>
</protein>
<keyword evidence="1" id="KW-0472">Membrane</keyword>
<comment type="caution">
    <text evidence="2">The sequence shown here is derived from an EMBL/GenBank/DDBJ whole genome shotgun (WGS) entry which is preliminary data.</text>
</comment>
<keyword evidence="1" id="KW-0812">Transmembrane</keyword>
<reference evidence="2 3" key="1">
    <citation type="submission" date="2014-07" db="EMBL/GenBank/DDBJ databases">
        <authorList>
            <person name="McCorrison J."/>
            <person name="Sanka R."/>
            <person name="Torralba M."/>
            <person name="Gillis M."/>
            <person name="Haft D.H."/>
            <person name="Methe B."/>
            <person name="Sutton G."/>
            <person name="Nelson K.E."/>
        </authorList>
    </citation>
    <scope>NUCLEOTIDE SEQUENCE [LARGE SCALE GENOMIC DNA]</scope>
    <source>
        <strain evidence="2 3">S7-1-13</strain>
    </source>
</reference>
<feature type="transmembrane region" description="Helical" evidence="1">
    <location>
        <begin position="30"/>
        <end position="50"/>
    </location>
</feature>
<organism evidence="2 3">
    <name type="scientific">Anaerococcus lactolyticus S7-1-13</name>
    <dbReference type="NCBI Taxonomy" id="1284686"/>
    <lineage>
        <taxon>Bacteria</taxon>
        <taxon>Bacillati</taxon>
        <taxon>Bacillota</taxon>
        <taxon>Tissierellia</taxon>
        <taxon>Tissierellales</taxon>
        <taxon>Peptoniphilaceae</taxon>
        <taxon>Anaerococcus</taxon>
    </lineage>
</organism>